<dbReference type="Proteomes" id="UP001234989">
    <property type="component" value="Chromosome 11"/>
</dbReference>
<feature type="transmembrane region" description="Helical" evidence="2">
    <location>
        <begin position="181"/>
        <end position="201"/>
    </location>
</feature>
<keyword evidence="2" id="KW-0812">Transmembrane</keyword>
<organism evidence="3 4">
    <name type="scientific">Solanum verrucosum</name>
    <dbReference type="NCBI Taxonomy" id="315347"/>
    <lineage>
        <taxon>Eukaryota</taxon>
        <taxon>Viridiplantae</taxon>
        <taxon>Streptophyta</taxon>
        <taxon>Embryophyta</taxon>
        <taxon>Tracheophyta</taxon>
        <taxon>Spermatophyta</taxon>
        <taxon>Magnoliopsida</taxon>
        <taxon>eudicotyledons</taxon>
        <taxon>Gunneridae</taxon>
        <taxon>Pentapetalae</taxon>
        <taxon>asterids</taxon>
        <taxon>lamiids</taxon>
        <taxon>Solanales</taxon>
        <taxon>Solanaceae</taxon>
        <taxon>Solanoideae</taxon>
        <taxon>Solaneae</taxon>
        <taxon>Solanum</taxon>
    </lineage>
</organism>
<sequence length="286" mass="32616">MAENASTVFNVHVPEFVDAIWVALRDPTVGTILKMSIVSFLPIEFLLTHAPKSILSKEVEPDVIFILIGLREIKDIRLFNILDNSQVFLPFQPLKEGAALALRQLVEEETRDLSGVPRILFRYLHYENTISFSVGGASLVVILLIVFAYSECALVGRTFLSLLWIEESKQWKKMLLPSSMFHVPEFVDAIWVALCIQCWLFGRRLFRHCVPAFLLLKSFRHDGVFSALEGKAGHRTGMGRFDRVVDRYRDEPDWNYRDGGSVPSRPTIYRDRTGTDRNGPERNGMG</sequence>
<accession>A0AAF0ZYT1</accession>
<proteinExistence type="predicted"/>
<dbReference type="EMBL" id="CP133622">
    <property type="protein sequence ID" value="WMV54648.1"/>
    <property type="molecule type" value="Genomic_DNA"/>
</dbReference>
<dbReference type="AlphaFoldDB" id="A0AAF0ZYT1"/>
<evidence type="ECO:0000256" key="1">
    <source>
        <dbReference type="SAM" id="MobiDB-lite"/>
    </source>
</evidence>
<gene>
    <name evidence="3" type="ORF">MTR67_048033</name>
</gene>
<keyword evidence="2" id="KW-0472">Membrane</keyword>
<reference evidence="3" key="1">
    <citation type="submission" date="2023-08" db="EMBL/GenBank/DDBJ databases">
        <title>A de novo genome assembly of Solanum verrucosum Schlechtendal, a Mexican diploid species geographically isolated from the other diploid A-genome species in potato relatives.</title>
        <authorList>
            <person name="Hosaka K."/>
        </authorList>
    </citation>
    <scope>NUCLEOTIDE SEQUENCE</scope>
    <source>
        <tissue evidence="3">Young leaves</tissue>
    </source>
</reference>
<feature type="transmembrane region" description="Helical" evidence="2">
    <location>
        <begin position="130"/>
        <end position="150"/>
    </location>
</feature>
<feature type="region of interest" description="Disordered" evidence="1">
    <location>
        <begin position="256"/>
        <end position="286"/>
    </location>
</feature>
<evidence type="ECO:0000256" key="2">
    <source>
        <dbReference type="SAM" id="Phobius"/>
    </source>
</evidence>
<protein>
    <submittedName>
        <fullName evidence="3">Uncharacterized protein</fullName>
    </submittedName>
</protein>
<feature type="compositionally biased region" description="Basic and acidic residues" evidence="1">
    <location>
        <begin position="268"/>
        <end position="280"/>
    </location>
</feature>
<evidence type="ECO:0000313" key="4">
    <source>
        <dbReference type="Proteomes" id="UP001234989"/>
    </source>
</evidence>
<evidence type="ECO:0000313" key="3">
    <source>
        <dbReference type="EMBL" id="WMV54648.1"/>
    </source>
</evidence>
<keyword evidence="2" id="KW-1133">Transmembrane helix</keyword>
<name>A0AAF0ZYT1_SOLVR</name>
<keyword evidence="4" id="KW-1185">Reference proteome</keyword>